<dbReference type="EMBL" id="GAIX01004403">
    <property type="protein sequence ID" value="JAA88157.1"/>
    <property type="molecule type" value="Transcribed_RNA"/>
</dbReference>
<reference evidence="1" key="2">
    <citation type="submission" date="2013-05" db="EMBL/GenBank/DDBJ databases">
        <authorList>
            <person name="Carter J.-M."/>
            <person name="Baker S.C."/>
            <person name="Pink R."/>
            <person name="Carter D.R.F."/>
            <person name="Collins A."/>
            <person name="Tomlin J."/>
            <person name="Gibbs M."/>
            <person name="Breuker C.J."/>
        </authorList>
    </citation>
    <scope>NUCLEOTIDE SEQUENCE</scope>
    <source>
        <tissue evidence="1">Ovary</tissue>
    </source>
</reference>
<name>S4PXV0_9NEOP</name>
<reference evidence="1" key="1">
    <citation type="journal article" date="2013" name="BMC Genomics">
        <title>Unscrambling butterfly oogenesis.</title>
        <authorList>
            <person name="Carter J.M."/>
            <person name="Baker S.C."/>
            <person name="Pink R."/>
            <person name="Carter D.R."/>
            <person name="Collins A."/>
            <person name="Tomlin J."/>
            <person name="Gibbs M."/>
            <person name="Breuker C.J."/>
        </authorList>
    </citation>
    <scope>NUCLEOTIDE SEQUENCE</scope>
    <source>
        <tissue evidence="1">Ovary</tissue>
    </source>
</reference>
<proteinExistence type="predicted"/>
<protein>
    <submittedName>
        <fullName evidence="1">Uncharacterized protein</fullName>
    </submittedName>
</protein>
<dbReference type="AlphaFoldDB" id="S4PXV0"/>
<organism evidence="1">
    <name type="scientific">Pararge aegeria</name>
    <name type="common">speckled wood butterfly</name>
    <dbReference type="NCBI Taxonomy" id="116150"/>
    <lineage>
        <taxon>Eukaryota</taxon>
        <taxon>Metazoa</taxon>
        <taxon>Ecdysozoa</taxon>
        <taxon>Arthropoda</taxon>
        <taxon>Hexapoda</taxon>
        <taxon>Insecta</taxon>
        <taxon>Pterygota</taxon>
        <taxon>Neoptera</taxon>
        <taxon>Endopterygota</taxon>
        <taxon>Lepidoptera</taxon>
        <taxon>Glossata</taxon>
        <taxon>Ditrysia</taxon>
        <taxon>Papilionoidea</taxon>
        <taxon>Nymphalidae</taxon>
        <taxon>Satyrinae</taxon>
        <taxon>Satyrini</taxon>
        <taxon>Parargina</taxon>
        <taxon>Pararge</taxon>
    </lineage>
</organism>
<evidence type="ECO:0000313" key="1">
    <source>
        <dbReference type="EMBL" id="JAA88157.1"/>
    </source>
</evidence>
<accession>S4PXV0</accession>
<sequence length="163" mass="18397">MYYSPMKSKSSLRKVVLCKQRALPYEKTDINDKTKLESSVLERDSVMDDAMSLHITDVLNQINNLTFKASTATRRAFNSTVLIDKPIKNNVDTTKNVLKMSINNDATLRRIWNITVNSSAADIETTSNLTQPSEVNTLERINDLDLLESKLSDLKSCHTETSL</sequence>